<dbReference type="GeneID" id="8862203"/>
<accession>D2VHL1</accession>
<evidence type="ECO:0000313" key="3">
    <source>
        <dbReference type="EMBL" id="EFC43698.1"/>
    </source>
</evidence>
<evidence type="ECO:0000256" key="1">
    <source>
        <dbReference type="SAM" id="MobiDB-lite"/>
    </source>
</evidence>
<evidence type="ECO:0000259" key="2">
    <source>
        <dbReference type="Pfam" id="PF13475"/>
    </source>
</evidence>
<dbReference type="InParanoid" id="D2VHL1"/>
<feature type="region of interest" description="Disordered" evidence="1">
    <location>
        <begin position="1"/>
        <end position="37"/>
    </location>
</feature>
<protein>
    <submittedName>
        <fullName evidence="3">Predicted protein</fullName>
    </submittedName>
</protein>
<dbReference type="KEGG" id="ngr:NAEGRDRAFT_68364"/>
<keyword evidence="4" id="KW-1185">Reference proteome</keyword>
<evidence type="ECO:0000313" key="4">
    <source>
        <dbReference type="Proteomes" id="UP000006671"/>
    </source>
</evidence>
<dbReference type="RefSeq" id="XP_002676442.1">
    <property type="nucleotide sequence ID" value="XM_002676396.1"/>
</dbReference>
<dbReference type="InterPro" id="IPR025197">
    <property type="entry name" value="DUF4116"/>
</dbReference>
<reference evidence="3 4" key="1">
    <citation type="journal article" date="2010" name="Cell">
        <title>The genome of Naegleria gruberi illuminates early eukaryotic versatility.</title>
        <authorList>
            <person name="Fritz-Laylin L.K."/>
            <person name="Prochnik S.E."/>
            <person name="Ginger M.L."/>
            <person name="Dacks J.B."/>
            <person name="Carpenter M.L."/>
            <person name="Field M.C."/>
            <person name="Kuo A."/>
            <person name="Paredez A."/>
            <person name="Chapman J."/>
            <person name="Pham J."/>
            <person name="Shu S."/>
            <person name="Neupane R."/>
            <person name="Cipriano M."/>
            <person name="Mancuso J."/>
            <person name="Tu H."/>
            <person name="Salamov A."/>
            <person name="Lindquist E."/>
            <person name="Shapiro H."/>
            <person name="Lucas S."/>
            <person name="Grigoriev I.V."/>
            <person name="Cande W.Z."/>
            <person name="Fulton C."/>
            <person name="Rokhsar D.S."/>
            <person name="Dawson S.C."/>
        </authorList>
    </citation>
    <scope>NUCLEOTIDE SEQUENCE [LARGE SCALE GENOMIC DNA]</scope>
    <source>
        <strain evidence="3 4">NEG-M</strain>
    </source>
</reference>
<gene>
    <name evidence="3" type="ORF">NAEGRDRAFT_68364</name>
</gene>
<dbReference type="Proteomes" id="UP000006671">
    <property type="component" value="Unassembled WGS sequence"/>
</dbReference>
<name>D2VHL1_NAEGR</name>
<proteinExistence type="predicted"/>
<dbReference type="Pfam" id="PF13475">
    <property type="entry name" value="DUF4116"/>
    <property type="match status" value="2"/>
</dbReference>
<dbReference type="VEuPathDB" id="AmoebaDB:NAEGRDRAFT_68364"/>
<feature type="domain" description="DUF4116" evidence="2">
    <location>
        <begin position="472"/>
        <end position="520"/>
    </location>
</feature>
<feature type="domain" description="DUF4116" evidence="2">
    <location>
        <begin position="422"/>
        <end position="469"/>
    </location>
</feature>
<dbReference type="AlphaFoldDB" id="D2VHL1"/>
<organism evidence="4">
    <name type="scientific">Naegleria gruberi</name>
    <name type="common">Amoeba</name>
    <dbReference type="NCBI Taxonomy" id="5762"/>
    <lineage>
        <taxon>Eukaryota</taxon>
        <taxon>Discoba</taxon>
        <taxon>Heterolobosea</taxon>
        <taxon>Tetramitia</taxon>
        <taxon>Eutetramitia</taxon>
        <taxon>Vahlkampfiidae</taxon>
        <taxon>Naegleria</taxon>
    </lineage>
</organism>
<dbReference type="EMBL" id="GG738872">
    <property type="protein sequence ID" value="EFC43698.1"/>
    <property type="molecule type" value="Genomic_DNA"/>
</dbReference>
<sequence length="659" mass="77634">MKRKNLTDSSLKKAPPSKKSKETTSLKSYNQQQSNQHDRVKLILSDLFESTNENQQRLRDKFVLQSKGKVKWLENRNVINPHIPIEFSKDKEYICNYLAKRKNRHRLLETELKSIHEDLFQDLDVLYSIMKYQDNSTINCLIDYIDEQKARALVGKFGVSALLRHPILINIYPYLLVKCIRELQDTETILRIIGELHIPSLFYLGFFTDDKEIMLKSICDHNLTINILSTDLLDDEDFLYELALKMNQKNGYFESKYLSSRLLEDESFMLKLVKLKGDHLRDCPLIDDSAFMLRAIMENFAAIYHVPEDMKNDLAFLKQVAGQCAKSLLLIEIDIAVLTSLQKEVLRNVKKERSDKKRIIDLFIFNPTFLKHASEELLQDSSFMTKYWEDFCNLHARFYKSLPLIDLSWLQDFNFMNQRKKDEEYMISLITINHHAFHFAADNLRCDKSFVLKSLQAKKKTSKFIPKELFEDREFALNCLNITGRVFKHFPDRFKDEECFVCLAVKQHFSNMRFASDRLKDDSVFLLRLHKERIEFELTRNAISHRLQNDENFLLDLLEIHITEQMVFFCSEGVLKNKEFVLKAMKRSRDEDLFMNFSGSKEIAREAATLGCDLANFDDKIYNDKGLRRLVAKHSGIQTEFSQELFDLRMEFAYHDCKV</sequence>